<dbReference type="EMBL" id="QZWG01000010">
    <property type="protein sequence ID" value="RZB88477.1"/>
    <property type="molecule type" value="Genomic_DNA"/>
</dbReference>
<evidence type="ECO:0000256" key="1">
    <source>
        <dbReference type="ARBA" id="ARBA00005536"/>
    </source>
</evidence>
<feature type="compositionally biased region" description="Basic and acidic residues" evidence="2">
    <location>
        <begin position="237"/>
        <end position="252"/>
    </location>
</feature>
<protein>
    <submittedName>
        <fullName evidence="3">IST1-like isoform A</fullName>
    </submittedName>
</protein>
<gene>
    <name evidence="3" type="ORF">D0Y65_027770</name>
</gene>
<dbReference type="InterPro" id="IPR005061">
    <property type="entry name" value="Ist1"/>
</dbReference>
<feature type="compositionally biased region" description="Polar residues" evidence="2">
    <location>
        <begin position="253"/>
        <end position="262"/>
    </location>
</feature>
<feature type="region of interest" description="Disordered" evidence="2">
    <location>
        <begin position="221"/>
        <end position="269"/>
    </location>
</feature>
<dbReference type="PANTHER" id="PTHR12161:SF5">
    <property type="entry name" value="IST1 HOMOLOG"/>
    <property type="match status" value="1"/>
</dbReference>
<dbReference type="AlphaFoldDB" id="A0A445IQW3"/>
<keyword evidence="4" id="KW-1185">Reference proteome</keyword>
<dbReference type="InterPro" id="IPR042277">
    <property type="entry name" value="IST1-like"/>
</dbReference>
<comment type="caution">
    <text evidence="3">The sequence shown here is derived from an EMBL/GenBank/DDBJ whole genome shotgun (WGS) entry which is preliminary data.</text>
</comment>
<name>A0A445IQW3_GLYSO</name>
<dbReference type="GO" id="GO:0015031">
    <property type="term" value="P:protein transport"/>
    <property type="evidence" value="ECO:0007669"/>
    <property type="project" value="InterPro"/>
</dbReference>
<organism evidence="3 4">
    <name type="scientific">Glycine soja</name>
    <name type="common">Wild soybean</name>
    <dbReference type="NCBI Taxonomy" id="3848"/>
    <lineage>
        <taxon>Eukaryota</taxon>
        <taxon>Viridiplantae</taxon>
        <taxon>Streptophyta</taxon>
        <taxon>Embryophyta</taxon>
        <taxon>Tracheophyta</taxon>
        <taxon>Spermatophyta</taxon>
        <taxon>Magnoliopsida</taxon>
        <taxon>eudicotyledons</taxon>
        <taxon>Gunneridae</taxon>
        <taxon>Pentapetalae</taxon>
        <taxon>rosids</taxon>
        <taxon>fabids</taxon>
        <taxon>Fabales</taxon>
        <taxon>Fabaceae</taxon>
        <taxon>Papilionoideae</taxon>
        <taxon>50 kb inversion clade</taxon>
        <taxon>NPAAA clade</taxon>
        <taxon>indigoferoid/millettioid clade</taxon>
        <taxon>Phaseoleae</taxon>
        <taxon>Glycine</taxon>
        <taxon>Glycine subgen. Soja</taxon>
    </lineage>
</organism>
<sequence>MPMLRCFFNKAFKASKCATLLQLTIPRIKLLRNRREVHLKQMRRDVAKLLEAGQEAKASLKVEHVMREENIMAAQDIIQLFCELIAARIAFVQSQRKCPLDLKEAISSVCFAAPRCADLPELLQVQSLFASKYGKDFVSAATDLTPDCSVNGQLIELLSVQAPSQEKKLKLLKEIAVEHKLDWDPTASETKSFKKHEDLLNDPIQFCSQCVSKLPLPEEKHTEVDLQSSSQSGSLGSDKHKPNTSFDKKDSEQSMSFISTPLDNKLTKKNGAHVSDSSFENPFFVSVGNKSETEREHFTEQNAANDYDDGGINNVEFEPAFSFSHSSSFPSFDIPKEDFGSSLHNHSVLDDKSSHHQLKRLPSLDDYSGFSYPNLFTPKNSNNWSHTFR</sequence>
<accession>A0A445IQW3</accession>
<dbReference type="Gene3D" id="1.20.1260.60">
    <property type="entry name" value="Vacuolar protein sorting-associated protein Ist1"/>
    <property type="match status" value="1"/>
</dbReference>
<feature type="compositionally biased region" description="Low complexity" evidence="2">
    <location>
        <begin position="225"/>
        <end position="236"/>
    </location>
</feature>
<evidence type="ECO:0000313" key="3">
    <source>
        <dbReference type="EMBL" id="RZB88477.1"/>
    </source>
</evidence>
<proteinExistence type="inferred from homology"/>
<evidence type="ECO:0000313" key="4">
    <source>
        <dbReference type="Proteomes" id="UP000289340"/>
    </source>
</evidence>
<reference evidence="3 4" key="1">
    <citation type="submission" date="2018-09" db="EMBL/GenBank/DDBJ databases">
        <title>A high-quality reference genome of wild soybean provides a powerful tool to mine soybean genomes.</title>
        <authorList>
            <person name="Xie M."/>
            <person name="Chung C.Y.L."/>
            <person name="Li M.-W."/>
            <person name="Wong F.-L."/>
            <person name="Chan T.-F."/>
            <person name="Lam H.-M."/>
        </authorList>
    </citation>
    <scope>NUCLEOTIDE SEQUENCE [LARGE SCALE GENOMIC DNA]</scope>
    <source>
        <strain evidence="4">cv. W05</strain>
        <tissue evidence="3">Hypocotyl of etiolated seedlings</tissue>
    </source>
</reference>
<dbReference type="Proteomes" id="UP000289340">
    <property type="component" value="Chromosome 10"/>
</dbReference>
<dbReference type="Gramene" id="XM_028328013.1">
    <property type="protein sequence ID" value="XP_028183814.1"/>
    <property type="gene ID" value="LOC114370617"/>
</dbReference>
<dbReference type="PANTHER" id="PTHR12161">
    <property type="entry name" value="IST1 FAMILY MEMBER"/>
    <property type="match status" value="1"/>
</dbReference>
<dbReference type="SMR" id="A0A445IQW3"/>
<dbReference type="FunFam" id="1.20.1260.60:FF:000003">
    <property type="entry name" value="IST1-like protein isoform A"/>
    <property type="match status" value="1"/>
</dbReference>
<dbReference type="Pfam" id="PF03398">
    <property type="entry name" value="Ist1"/>
    <property type="match status" value="1"/>
</dbReference>
<comment type="similarity">
    <text evidence="1">Belongs to the IST1 family.</text>
</comment>
<evidence type="ECO:0000256" key="2">
    <source>
        <dbReference type="SAM" id="MobiDB-lite"/>
    </source>
</evidence>